<dbReference type="eggNOG" id="COG1295">
    <property type="taxonomic scope" value="Bacteria"/>
</dbReference>
<comment type="subcellular location">
    <subcellularLocation>
        <location evidence="1">Cell membrane</location>
        <topology evidence="1">Multi-pass membrane protein</topology>
    </subcellularLocation>
</comment>
<protein>
    <submittedName>
        <fullName evidence="7">Putative membrane protein</fullName>
    </submittedName>
</protein>
<feature type="transmembrane region" description="Helical" evidence="6">
    <location>
        <begin position="136"/>
        <end position="163"/>
    </location>
</feature>
<dbReference type="InterPro" id="IPR017039">
    <property type="entry name" value="Virul_fac_BrkB"/>
</dbReference>
<organism evidence="7 8">
    <name type="scientific">Eubacterium cellulosolvens (strain ATCC 43171 / JCM 9499 / 6)</name>
    <name type="common">Cillobacterium cellulosolvens</name>
    <dbReference type="NCBI Taxonomy" id="633697"/>
    <lineage>
        <taxon>Bacteria</taxon>
        <taxon>Bacillati</taxon>
        <taxon>Bacillota</taxon>
        <taxon>Clostridia</taxon>
        <taxon>Eubacteriales</taxon>
        <taxon>Eubacteriaceae</taxon>
        <taxon>Eubacterium</taxon>
    </lineage>
</organism>
<dbReference type="AlphaFoldDB" id="I5AVP9"/>
<dbReference type="Pfam" id="PF03631">
    <property type="entry name" value="Virul_fac_BrkB"/>
    <property type="match status" value="1"/>
</dbReference>
<keyword evidence="5 6" id="KW-0472">Membrane</keyword>
<reference evidence="7 8" key="1">
    <citation type="submission" date="2010-08" db="EMBL/GenBank/DDBJ databases">
        <authorList>
            <consortium name="US DOE Joint Genome Institute (JGI-PGF)"/>
            <person name="Lucas S."/>
            <person name="Copeland A."/>
            <person name="Lapidus A."/>
            <person name="Cheng J.-F."/>
            <person name="Bruce D."/>
            <person name="Goodwin L."/>
            <person name="Pitluck S."/>
            <person name="Land M.L."/>
            <person name="Hauser L."/>
            <person name="Chang Y.-J."/>
            <person name="Anderson I.J."/>
            <person name="Johnson E."/>
            <person name="Mulhopadhyay B."/>
            <person name="Kyrpides N."/>
            <person name="Woyke T.J."/>
        </authorList>
    </citation>
    <scope>NUCLEOTIDE SEQUENCE [LARGE SCALE GENOMIC DNA]</scope>
    <source>
        <strain evidence="7 8">6</strain>
    </source>
</reference>
<feature type="transmembrane region" description="Helical" evidence="6">
    <location>
        <begin position="218"/>
        <end position="239"/>
    </location>
</feature>
<keyword evidence="3 6" id="KW-0812">Transmembrane</keyword>
<dbReference type="Proteomes" id="UP000005753">
    <property type="component" value="Chromosome"/>
</dbReference>
<gene>
    <name evidence="7" type="ORF">EubceDRAFT1_2112</name>
</gene>
<evidence type="ECO:0000313" key="8">
    <source>
        <dbReference type="Proteomes" id="UP000005753"/>
    </source>
</evidence>
<dbReference type="PANTHER" id="PTHR30213">
    <property type="entry name" value="INNER MEMBRANE PROTEIN YHJD"/>
    <property type="match status" value="1"/>
</dbReference>
<dbReference type="HOGENOM" id="CLU_045539_4_4_9"/>
<keyword evidence="8" id="KW-1185">Reference proteome</keyword>
<reference evidence="7 8" key="2">
    <citation type="submission" date="2012-02" db="EMBL/GenBank/DDBJ databases">
        <title>Improved High-Quality Draft sequence of Eubacterium cellulosolvens 6.</title>
        <authorList>
            <consortium name="US DOE Joint Genome Institute"/>
            <person name="Lucas S."/>
            <person name="Han J."/>
            <person name="Lapidus A."/>
            <person name="Cheng J.-F."/>
            <person name="Goodwin L."/>
            <person name="Pitluck S."/>
            <person name="Peters L."/>
            <person name="Mikhailova N."/>
            <person name="Gu W."/>
            <person name="Detter J.C."/>
            <person name="Han C."/>
            <person name="Tapia R."/>
            <person name="Land M."/>
            <person name="Hauser L."/>
            <person name="Kyrpides N."/>
            <person name="Ivanova N."/>
            <person name="Pagani I."/>
            <person name="Johnson E."/>
            <person name="Mukhopadhyay B."/>
            <person name="Anderson I."/>
            <person name="Woyke T."/>
        </authorList>
    </citation>
    <scope>NUCLEOTIDE SEQUENCE [LARGE SCALE GENOMIC DNA]</scope>
    <source>
        <strain evidence="7 8">6</strain>
    </source>
</reference>
<feature type="transmembrane region" description="Helical" evidence="6">
    <location>
        <begin position="183"/>
        <end position="206"/>
    </location>
</feature>
<evidence type="ECO:0000256" key="6">
    <source>
        <dbReference type="SAM" id="Phobius"/>
    </source>
</evidence>
<dbReference type="PIRSF" id="PIRSF035875">
    <property type="entry name" value="RNase_BN"/>
    <property type="match status" value="1"/>
</dbReference>
<keyword evidence="2" id="KW-1003">Cell membrane</keyword>
<dbReference type="NCBIfam" id="TIGR00765">
    <property type="entry name" value="yihY_not_rbn"/>
    <property type="match status" value="1"/>
</dbReference>
<dbReference type="OrthoDB" id="9775903at2"/>
<keyword evidence="4 6" id="KW-1133">Transmembrane helix</keyword>
<dbReference type="GO" id="GO:0005886">
    <property type="term" value="C:plasma membrane"/>
    <property type="evidence" value="ECO:0007669"/>
    <property type="project" value="UniProtKB-SubCell"/>
</dbReference>
<evidence type="ECO:0000256" key="2">
    <source>
        <dbReference type="ARBA" id="ARBA00022475"/>
    </source>
</evidence>
<evidence type="ECO:0000256" key="3">
    <source>
        <dbReference type="ARBA" id="ARBA00022692"/>
    </source>
</evidence>
<dbReference type="EMBL" id="CM001487">
    <property type="protein sequence ID" value="EIM57872.1"/>
    <property type="molecule type" value="Genomic_DNA"/>
</dbReference>
<evidence type="ECO:0000313" key="7">
    <source>
        <dbReference type="EMBL" id="EIM57872.1"/>
    </source>
</evidence>
<feature type="transmembrane region" description="Helical" evidence="6">
    <location>
        <begin position="251"/>
        <end position="275"/>
    </location>
</feature>
<proteinExistence type="predicted"/>
<evidence type="ECO:0000256" key="1">
    <source>
        <dbReference type="ARBA" id="ARBA00004651"/>
    </source>
</evidence>
<feature type="transmembrane region" description="Helical" evidence="6">
    <location>
        <begin position="38"/>
        <end position="61"/>
    </location>
</feature>
<evidence type="ECO:0000256" key="5">
    <source>
        <dbReference type="ARBA" id="ARBA00023136"/>
    </source>
</evidence>
<name>I5AVP9_EUBC6</name>
<evidence type="ECO:0000256" key="4">
    <source>
        <dbReference type="ARBA" id="ARBA00022989"/>
    </source>
</evidence>
<sequence length="296" mass="34307">MTDTAKHNSPPRRRKRTVIREEGRGFFHGLGRRNVGTYAASTAFFLFLSLIPILILLSSLIPSTNMDPERMSHLVTVVTPDVVDGFVSKLIREAYAKSHDLLPISVVTLIWAASQGTVALLRGLNEAYHVKEHRRYLELLILSIIYTAGLIFLVYVMMTVVFGNQIVDFFQEHMPWLSVPTWFYHRSRVAISFVLAILIFSLLYKLAPAGYRKFSRQLPGAVFTAVVWEIFTFFFQMYIGGFNRYTMFYGSLGTLAIFMFWMYCCFYIFLVGGYINHHFEEWIDRGYTKIKSHRKK</sequence>
<dbReference type="STRING" id="633697.EubceDRAFT1_2112"/>
<accession>I5AVP9</accession>
<dbReference type="PANTHER" id="PTHR30213:SF0">
    <property type="entry name" value="UPF0761 MEMBRANE PROTEIN YIHY"/>
    <property type="match status" value="1"/>
</dbReference>